<dbReference type="NCBIfam" id="TIGR01484">
    <property type="entry name" value="HAD-SF-IIB"/>
    <property type="match status" value="1"/>
</dbReference>
<keyword evidence="2" id="KW-1185">Reference proteome</keyword>
<dbReference type="SUPFAM" id="SSF56784">
    <property type="entry name" value="HAD-like"/>
    <property type="match status" value="1"/>
</dbReference>
<dbReference type="InterPro" id="IPR036412">
    <property type="entry name" value="HAD-like_sf"/>
</dbReference>
<sequence length="262" mass="28916">MIKLVALDIDHTLTDSQGVVSQEVLSGIQRVQAEGMHVALISGRPPQGIDEVARLFPKGVYRASYFGAVIHDECRQELRRLSLGIDVAVDLARFADKRRLSLTIIRDDVEYHTQNEVRKSFTPRVSVEHAMQVVDSEKPPVLIAANGADEASALYHYCLEKHGASVSLMRHLNADESYISTLVVHPEAEKGSALHLICRSMSIEMSEVMAIGDSESDMSMLKHAGIGVAVQNARESVRETAKYITPLPYGDGVRWALENLLN</sequence>
<evidence type="ECO:0000313" key="1">
    <source>
        <dbReference type="EMBL" id="PWW82026.1"/>
    </source>
</evidence>
<dbReference type="PANTHER" id="PTHR10000:SF8">
    <property type="entry name" value="HAD SUPERFAMILY HYDROLASE-LIKE, TYPE 3"/>
    <property type="match status" value="1"/>
</dbReference>
<dbReference type="GO" id="GO:0016791">
    <property type="term" value="F:phosphatase activity"/>
    <property type="evidence" value="ECO:0007669"/>
    <property type="project" value="TreeGrafter"/>
</dbReference>
<organism evidence="1 2">
    <name type="scientific">Prosthecochloris marina</name>
    <dbReference type="NCBI Taxonomy" id="2017681"/>
    <lineage>
        <taxon>Bacteria</taxon>
        <taxon>Pseudomonadati</taxon>
        <taxon>Chlorobiota</taxon>
        <taxon>Chlorobiia</taxon>
        <taxon>Chlorobiales</taxon>
        <taxon>Chlorobiaceae</taxon>
        <taxon>Prosthecochloris</taxon>
    </lineage>
</organism>
<gene>
    <name evidence="1" type="ORF">CR164_06675</name>
</gene>
<dbReference type="PANTHER" id="PTHR10000">
    <property type="entry name" value="PHOSPHOSERINE PHOSPHATASE"/>
    <property type="match status" value="1"/>
</dbReference>
<dbReference type="RefSeq" id="WP_110023161.1">
    <property type="nucleotide sequence ID" value="NZ_PDNZ01000004.1"/>
</dbReference>
<accession>A0A317T9D5</accession>
<dbReference type="Gene3D" id="3.30.1240.10">
    <property type="match status" value="1"/>
</dbReference>
<dbReference type="Proteomes" id="UP000246278">
    <property type="component" value="Unassembled WGS sequence"/>
</dbReference>
<dbReference type="GO" id="GO:0005829">
    <property type="term" value="C:cytosol"/>
    <property type="evidence" value="ECO:0007669"/>
    <property type="project" value="TreeGrafter"/>
</dbReference>
<dbReference type="Pfam" id="PF08282">
    <property type="entry name" value="Hydrolase_3"/>
    <property type="match status" value="1"/>
</dbReference>
<dbReference type="InterPro" id="IPR023214">
    <property type="entry name" value="HAD_sf"/>
</dbReference>
<protein>
    <recommendedName>
        <fullName evidence="3">Haloacid dehalogenase</fullName>
    </recommendedName>
</protein>
<dbReference type="AlphaFoldDB" id="A0A317T9D5"/>
<dbReference type="InterPro" id="IPR006379">
    <property type="entry name" value="HAD-SF_hydro_IIB"/>
</dbReference>
<dbReference type="GO" id="GO:0000287">
    <property type="term" value="F:magnesium ion binding"/>
    <property type="evidence" value="ECO:0007669"/>
    <property type="project" value="TreeGrafter"/>
</dbReference>
<evidence type="ECO:0008006" key="3">
    <source>
        <dbReference type="Google" id="ProtNLM"/>
    </source>
</evidence>
<evidence type="ECO:0000313" key="2">
    <source>
        <dbReference type="Proteomes" id="UP000246278"/>
    </source>
</evidence>
<dbReference type="EMBL" id="PDNZ01000004">
    <property type="protein sequence ID" value="PWW82026.1"/>
    <property type="molecule type" value="Genomic_DNA"/>
</dbReference>
<comment type="caution">
    <text evidence="1">The sequence shown here is derived from an EMBL/GenBank/DDBJ whole genome shotgun (WGS) entry which is preliminary data.</text>
</comment>
<dbReference type="OrthoDB" id="9814970at2"/>
<name>A0A317T9D5_9CHLB</name>
<dbReference type="Gene3D" id="3.40.50.1000">
    <property type="entry name" value="HAD superfamily/HAD-like"/>
    <property type="match status" value="1"/>
</dbReference>
<proteinExistence type="predicted"/>
<reference evidence="2" key="1">
    <citation type="submission" date="2017-10" db="EMBL/GenBank/DDBJ databases">
        <authorList>
            <person name="Gaisin V.A."/>
            <person name="Rysina M.S."/>
            <person name="Grouzdev D.S."/>
        </authorList>
    </citation>
    <scope>NUCLEOTIDE SEQUENCE [LARGE SCALE GENOMIC DNA]</scope>
    <source>
        <strain evidence="2">V1</strain>
    </source>
</reference>